<dbReference type="EMBL" id="AGWK01000044">
    <property type="protein sequence ID" value="EHO67945.1"/>
    <property type="molecule type" value="Genomic_DNA"/>
</dbReference>
<accession>H1Q424</accession>
<proteinExistence type="predicted"/>
<reference evidence="1 2" key="1">
    <citation type="submission" date="2011-12" db="EMBL/GenBank/DDBJ databases">
        <title>The Genome Sequence of Prevotella micans F0438.</title>
        <authorList>
            <consortium name="The Broad Institute Genome Sequencing Platform"/>
            <person name="Earl A."/>
            <person name="Ward D."/>
            <person name="Feldgarden M."/>
            <person name="Gevers D."/>
            <person name="Izard J."/>
            <person name="Baranova O.V."/>
            <person name="Blanton J.M."/>
            <person name="Wade W.G."/>
            <person name="Dewhirst F.E."/>
            <person name="Young S.K."/>
            <person name="Zeng Q."/>
            <person name="Gargeya S."/>
            <person name="Fitzgerald M."/>
            <person name="Haas B."/>
            <person name="Abouelleil A."/>
            <person name="Alvarado L."/>
            <person name="Arachchi H.M."/>
            <person name="Berlin A."/>
            <person name="Chapman S.B."/>
            <person name="Gearin G."/>
            <person name="Goldberg J."/>
            <person name="Griggs A."/>
            <person name="Gujja S."/>
            <person name="Hansen M."/>
            <person name="Heiman D."/>
            <person name="Howarth C."/>
            <person name="Larimer J."/>
            <person name="Lui A."/>
            <person name="MacDonald P.J.P."/>
            <person name="McCowen C."/>
            <person name="Montmayeur A."/>
            <person name="Murphy C."/>
            <person name="Neiman D."/>
            <person name="Pearson M."/>
            <person name="Priest M."/>
            <person name="Roberts A."/>
            <person name="Saif S."/>
            <person name="Shea T."/>
            <person name="Sisk P."/>
            <person name="Stolte C."/>
            <person name="Sykes S."/>
            <person name="Wortman J."/>
            <person name="Nusbaum C."/>
            <person name="Birren B."/>
        </authorList>
    </citation>
    <scope>NUCLEOTIDE SEQUENCE [LARGE SCALE GENOMIC DNA]</scope>
    <source>
        <strain evidence="1 2">F0438</strain>
    </source>
</reference>
<organism evidence="1 2">
    <name type="scientific">Prevotella micans F0438</name>
    <dbReference type="NCBI Taxonomy" id="883158"/>
    <lineage>
        <taxon>Bacteria</taxon>
        <taxon>Pseudomonadati</taxon>
        <taxon>Bacteroidota</taxon>
        <taxon>Bacteroidia</taxon>
        <taxon>Bacteroidales</taxon>
        <taxon>Prevotellaceae</taxon>
        <taxon>Prevotella</taxon>
    </lineage>
</organism>
<dbReference type="Proteomes" id="UP000016023">
    <property type="component" value="Unassembled WGS sequence"/>
</dbReference>
<dbReference type="HOGENOM" id="CLU_1466967_0_0_10"/>
<evidence type="ECO:0000313" key="1">
    <source>
        <dbReference type="EMBL" id="EHO67945.1"/>
    </source>
</evidence>
<sequence length="184" mass="20769">MSLVSVALSIRHYGTNTPSGQQDGLSQSVCGQKSFLFFYHRVSAVENHFCFFITECQRPKIIFVFPSQSVCGQKSFLFFHHRVSAVENHFCFFITECQRPEIIFVFPSQSVCGRKSFLFFYHRVSVAENHFCFSITGCRTTDANSGGRPVCRDRPCVCSASMPTRSTDRITIFHPVASAPLPTV</sequence>
<evidence type="ECO:0000313" key="2">
    <source>
        <dbReference type="Proteomes" id="UP000016023"/>
    </source>
</evidence>
<keyword evidence="2" id="KW-1185">Reference proteome</keyword>
<name>H1Q424_9BACT</name>
<dbReference type="STRING" id="883158.HMPREF9140_01662"/>
<comment type="caution">
    <text evidence="1">The sequence shown here is derived from an EMBL/GenBank/DDBJ whole genome shotgun (WGS) entry which is preliminary data.</text>
</comment>
<protein>
    <submittedName>
        <fullName evidence="1">Uncharacterized protein</fullName>
    </submittedName>
</protein>
<gene>
    <name evidence="1" type="ORF">HMPREF9140_01662</name>
</gene>
<dbReference type="AlphaFoldDB" id="H1Q424"/>